<comment type="caution">
    <text evidence="2">The sequence shown here is derived from an EMBL/GenBank/DDBJ whole genome shotgun (WGS) entry which is preliminary data.</text>
</comment>
<protein>
    <submittedName>
        <fullName evidence="2">Uncharacterized protein</fullName>
    </submittedName>
</protein>
<feature type="compositionally biased region" description="Basic and acidic residues" evidence="1">
    <location>
        <begin position="27"/>
        <end position="44"/>
    </location>
</feature>
<gene>
    <name evidence="2" type="ORF">GSLYS_00007121001</name>
</gene>
<dbReference type="SUPFAM" id="SSF50494">
    <property type="entry name" value="Trypsin-like serine proteases"/>
    <property type="match status" value="1"/>
</dbReference>
<accession>A0AAV2HGL1</accession>
<dbReference type="Proteomes" id="UP001497497">
    <property type="component" value="Unassembled WGS sequence"/>
</dbReference>
<evidence type="ECO:0000313" key="2">
    <source>
        <dbReference type="EMBL" id="CAL1533103.1"/>
    </source>
</evidence>
<evidence type="ECO:0000256" key="1">
    <source>
        <dbReference type="SAM" id="MobiDB-lite"/>
    </source>
</evidence>
<feature type="region of interest" description="Disordered" evidence="1">
    <location>
        <begin position="1"/>
        <end position="53"/>
    </location>
</feature>
<dbReference type="InterPro" id="IPR009003">
    <property type="entry name" value="Peptidase_S1_PA"/>
</dbReference>
<sequence length="338" mass="38331">MSSTDGTLRESNRNAKKRSASPSKQEQQGRESAKRREIRSDYQKVEPNSDQENMERAYELDMDILQTELADDEPDCRFAESSSFLNYQCTKGNHKDYVPIDSLFYPTLPEAYEREDIASVVKALGKLVVKIEVNHSSPRRPKLFPGKNAKFPKGHCRATGKIIFSERKRDFGQEWGEIKIATSSHVVFDQSEAEHTTCILNFDNADSEVVKLKCTKVTYVNTEQDNCLLICKTGDMNLVKQLMDNIYDFVNTHKELHEKYRNLPKNDLVLTVSHPHGHTKQVSIGSYAEPDKNKYHLTTCKGSSGAPIYRLNQEKVWVLEVHSGSADGLAVSGLQLNK</sequence>
<name>A0AAV2HGL1_LYMST</name>
<evidence type="ECO:0000313" key="3">
    <source>
        <dbReference type="Proteomes" id="UP001497497"/>
    </source>
</evidence>
<reference evidence="2 3" key="1">
    <citation type="submission" date="2024-04" db="EMBL/GenBank/DDBJ databases">
        <authorList>
            <consortium name="Genoscope - CEA"/>
            <person name="William W."/>
        </authorList>
    </citation>
    <scope>NUCLEOTIDE SEQUENCE [LARGE SCALE GENOMIC DNA]</scope>
</reference>
<organism evidence="2 3">
    <name type="scientific">Lymnaea stagnalis</name>
    <name type="common">Great pond snail</name>
    <name type="synonym">Helix stagnalis</name>
    <dbReference type="NCBI Taxonomy" id="6523"/>
    <lineage>
        <taxon>Eukaryota</taxon>
        <taxon>Metazoa</taxon>
        <taxon>Spiralia</taxon>
        <taxon>Lophotrochozoa</taxon>
        <taxon>Mollusca</taxon>
        <taxon>Gastropoda</taxon>
        <taxon>Heterobranchia</taxon>
        <taxon>Euthyneura</taxon>
        <taxon>Panpulmonata</taxon>
        <taxon>Hygrophila</taxon>
        <taxon>Lymnaeoidea</taxon>
        <taxon>Lymnaeidae</taxon>
        <taxon>Lymnaea</taxon>
    </lineage>
</organism>
<dbReference type="EMBL" id="CAXITT010000133">
    <property type="protein sequence ID" value="CAL1533103.1"/>
    <property type="molecule type" value="Genomic_DNA"/>
</dbReference>
<keyword evidence="3" id="KW-1185">Reference proteome</keyword>
<proteinExistence type="predicted"/>
<dbReference type="AlphaFoldDB" id="A0AAV2HGL1"/>